<protein>
    <submittedName>
        <fullName evidence="1">Uncharacterized protein</fullName>
    </submittedName>
</protein>
<reference evidence="1 2" key="1">
    <citation type="journal article" date="2019" name="Int. J. Syst. Evol. Microbiol.">
        <title>Capsulimonas corticalis gen. nov., sp. nov., an aerobic capsulated bacterium, of a novel bacterial order, Capsulimonadales ord. nov., of the class Armatimonadia of the phylum Armatimonadetes.</title>
        <authorList>
            <person name="Li J."/>
            <person name="Kudo C."/>
            <person name="Tonouchi A."/>
        </authorList>
    </citation>
    <scope>NUCLEOTIDE SEQUENCE [LARGE SCALE GENOMIC DNA]</scope>
    <source>
        <strain evidence="1 2">AX-7</strain>
    </source>
</reference>
<evidence type="ECO:0000313" key="2">
    <source>
        <dbReference type="Proteomes" id="UP000287394"/>
    </source>
</evidence>
<dbReference type="Proteomes" id="UP000287394">
    <property type="component" value="Chromosome"/>
</dbReference>
<proteinExistence type="predicted"/>
<accession>A0A402CQ02</accession>
<sequence length="61" mass="6414">MKPNFTHRFAAVPIGLAFLIVCAAAIAGCGHSAPKSAVRQGAMNPVERQAMRRDMIGPAAH</sequence>
<evidence type="ECO:0000313" key="1">
    <source>
        <dbReference type="EMBL" id="BDI32829.1"/>
    </source>
</evidence>
<dbReference type="PROSITE" id="PS51257">
    <property type="entry name" value="PROKAR_LIPOPROTEIN"/>
    <property type="match status" value="1"/>
</dbReference>
<keyword evidence="2" id="KW-1185">Reference proteome</keyword>
<gene>
    <name evidence="1" type="ORF">CCAX7_48800</name>
</gene>
<name>A0A402CQ02_9BACT</name>
<dbReference type="AlphaFoldDB" id="A0A402CQ02"/>
<dbReference type="RefSeq" id="WP_119319477.1">
    <property type="nucleotide sequence ID" value="NZ_AP025739.1"/>
</dbReference>
<dbReference type="KEGG" id="ccot:CCAX7_48800"/>
<organism evidence="1 2">
    <name type="scientific">Capsulimonas corticalis</name>
    <dbReference type="NCBI Taxonomy" id="2219043"/>
    <lineage>
        <taxon>Bacteria</taxon>
        <taxon>Bacillati</taxon>
        <taxon>Armatimonadota</taxon>
        <taxon>Armatimonadia</taxon>
        <taxon>Capsulimonadales</taxon>
        <taxon>Capsulimonadaceae</taxon>
        <taxon>Capsulimonas</taxon>
    </lineage>
</organism>
<dbReference type="EMBL" id="AP025739">
    <property type="protein sequence ID" value="BDI32829.1"/>
    <property type="molecule type" value="Genomic_DNA"/>
</dbReference>